<accession>A0A3E2H4C4</accession>
<dbReference type="OrthoDB" id="409956at2759"/>
<dbReference type="InterPro" id="IPR038765">
    <property type="entry name" value="Papain-like_cys_pep_sf"/>
</dbReference>
<name>A0A3E2H4C4_SCYLI</name>
<feature type="compositionally biased region" description="Low complexity" evidence="1">
    <location>
        <begin position="249"/>
        <end position="264"/>
    </location>
</feature>
<dbReference type="CDD" id="cd22756">
    <property type="entry name" value="OTU_OTUD3-like"/>
    <property type="match status" value="1"/>
</dbReference>
<dbReference type="Pfam" id="PF02338">
    <property type="entry name" value="OTU"/>
    <property type="match status" value="1"/>
</dbReference>
<dbReference type="PROSITE" id="PS50802">
    <property type="entry name" value="OTU"/>
    <property type="match status" value="1"/>
</dbReference>
<feature type="region of interest" description="Disordered" evidence="1">
    <location>
        <begin position="178"/>
        <end position="200"/>
    </location>
</feature>
<gene>
    <name evidence="3" type="ORF">B7463_g8080</name>
</gene>
<evidence type="ECO:0000313" key="4">
    <source>
        <dbReference type="Proteomes" id="UP000258309"/>
    </source>
</evidence>
<dbReference type="PANTHER" id="PTHR12419:SF7">
    <property type="entry name" value="OTU DOMAIN-CONTAINING PROTEIN 3"/>
    <property type="match status" value="1"/>
</dbReference>
<feature type="region of interest" description="Disordered" evidence="1">
    <location>
        <begin position="323"/>
        <end position="481"/>
    </location>
</feature>
<feature type="compositionally biased region" description="Basic and acidic residues" evidence="1">
    <location>
        <begin position="182"/>
        <end position="197"/>
    </location>
</feature>
<evidence type="ECO:0000259" key="2">
    <source>
        <dbReference type="PROSITE" id="PS50802"/>
    </source>
</evidence>
<dbReference type="AlphaFoldDB" id="A0A3E2H4C4"/>
<sequence length="481" mass="52826">MPRNPKDFKWLERHGLVAVPTRGDGNCLFNALSDQTVGNQENHVEIRAQVIEHMRANSEYYKAFIVVEPGGGLRRNPKRKNVAVSKTSIAQEPPSAEQIDEAFENHLARMAQGGTYGDNMEIVAFSRLYRTDVKVYQWTGHAYYISAPHDGIQKPVVHIAHHEYEHFSSIRNVNGPFTGLPDVHDNEPSSQDSEKRGSVATPTLAPWMIKTVESSLPYYVDPDTIRNTLIACQCDVDEAVTRLIELNRSSPTSVASGSRSGSSSVERDVDSQDEDQVYGPNKRQNRRESLARKALRKQKQAKQQAVPAVEVVQPSIEISPAITLISDDSPDSSVHKAKSANDSDAESAPPSSIGSFRLQSEDNDTLSTYSDTTRSQSQSVAASEPRPRTKIILRTKNHSPRSVSHISDSASEAPSTNTTTPLTTPSATPSTSKDTPATVSNSKTTQKQEGPQKKKEASHCCCEEGPKEKGPKASTQRIKED</sequence>
<dbReference type="Proteomes" id="UP000258309">
    <property type="component" value="Unassembled WGS sequence"/>
</dbReference>
<evidence type="ECO:0000313" key="3">
    <source>
        <dbReference type="EMBL" id="RFU28256.1"/>
    </source>
</evidence>
<feature type="non-terminal residue" evidence="3">
    <location>
        <position position="481"/>
    </location>
</feature>
<evidence type="ECO:0000256" key="1">
    <source>
        <dbReference type="SAM" id="MobiDB-lite"/>
    </source>
</evidence>
<feature type="region of interest" description="Disordered" evidence="1">
    <location>
        <begin position="249"/>
        <end position="309"/>
    </location>
</feature>
<feature type="compositionally biased region" description="Polar residues" evidence="1">
    <location>
        <begin position="400"/>
        <end position="412"/>
    </location>
</feature>
<feature type="compositionally biased region" description="Polar residues" evidence="1">
    <location>
        <begin position="349"/>
        <end position="358"/>
    </location>
</feature>
<dbReference type="PANTHER" id="PTHR12419">
    <property type="entry name" value="OTU DOMAIN CONTAINING PROTEIN"/>
    <property type="match status" value="1"/>
</dbReference>
<keyword evidence="4" id="KW-1185">Reference proteome</keyword>
<dbReference type="InterPro" id="IPR050704">
    <property type="entry name" value="Peptidase_C85-like"/>
</dbReference>
<dbReference type="InterPro" id="IPR003323">
    <property type="entry name" value="OTU_dom"/>
</dbReference>
<feature type="compositionally biased region" description="Polar residues" evidence="1">
    <location>
        <begin position="365"/>
        <end position="381"/>
    </location>
</feature>
<proteinExistence type="predicted"/>
<feature type="compositionally biased region" description="Polar residues" evidence="1">
    <location>
        <begin position="439"/>
        <end position="449"/>
    </location>
</feature>
<protein>
    <recommendedName>
        <fullName evidence="2">OTU domain-containing protein</fullName>
    </recommendedName>
</protein>
<dbReference type="OMA" id="RANSEYY"/>
<feature type="compositionally biased region" description="Basic and acidic residues" evidence="1">
    <location>
        <begin position="450"/>
        <end position="481"/>
    </location>
</feature>
<comment type="caution">
    <text evidence="3">The sequence shown here is derived from an EMBL/GenBank/DDBJ whole genome shotgun (WGS) entry which is preliminary data.</text>
</comment>
<reference evidence="3 4" key="1">
    <citation type="submission" date="2018-05" db="EMBL/GenBank/DDBJ databases">
        <title>Draft genome sequence of Scytalidium lignicola DSM 105466, a ubiquitous saprotrophic fungus.</title>
        <authorList>
            <person name="Buettner E."/>
            <person name="Gebauer A.M."/>
            <person name="Hofrichter M."/>
            <person name="Liers C."/>
            <person name="Kellner H."/>
        </authorList>
    </citation>
    <scope>NUCLEOTIDE SEQUENCE [LARGE SCALE GENOMIC DNA]</scope>
    <source>
        <strain evidence="3 4">DSM 105466</strain>
    </source>
</reference>
<dbReference type="GO" id="GO:0016579">
    <property type="term" value="P:protein deubiquitination"/>
    <property type="evidence" value="ECO:0007669"/>
    <property type="project" value="TreeGrafter"/>
</dbReference>
<dbReference type="CDD" id="cd14279">
    <property type="entry name" value="CUE"/>
    <property type="match status" value="1"/>
</dbReference>
<feature type="compositionally biased region" description="Low complexity" evidence="1">
    <location>
        <begin position="413"/>
        <end position="438"/>
    </location>
</feature>
<dbReference type="STRING" id="5539.A0A3E2H4C4"/>
<organism evidence="3 4">
    <name type="scientific">Scytalidium lignicola</name>
    <name type="common">Hyphomycete</name>
    <dbReference type="NCBI Taxonomy" id="5539"/>
    <lineage>
        <taxon>Eukaryota</taxon>
        <taxon>Fungi</taxon>
        <taxon>Dikarya</taxon>
        <taxon>Ascomycota</taxon>
        <taxon>Pezizomycotina</taxon>
        <taxon>Leotiomycetes</taxon>
        <taxon>Leotiomycetes incertae sedis</taxon>
        <taxon>Scytalidium</taxon>
    </lineage>
</organism>
<dbReference type="GO" id="GO:0004843">
    <property type="term" value="F:cysteine-type deubiquitinase activity"/>
    <property type="evidence" value="ECO:0007669"/>
    <property type="project" value="TreeGrafter"/>
</dbReference>
<dbReference type="EMBL" id="NCSJ02000170">
    <property type="protein sequence ID" value="RFU28256.1"/>
    <property type="molecule type" value="Genomic_DNA"/>
</dbReference>
<dbReference type="SUPFAM" id="SSF54001">
    <property type="entry name" value="Cysteine proteinases"/>
    <property type="match status" value="1"/>
</dbReference>
<feature type="non-terminal residue" evidence="3">
    <location>
        <position position="1"/>
    </location>
</feature>
<feature type="domain" description="OTU" evidence="2">
    <location>
        <begin position="16"/>
        <end position="173"/>
    </location>
</feature>
<dbReference type="Gene3D" id="3.90.70.80">
    <property type="match status" value="1"/>
</dbReference>
<feature type="compositionally biased region" description="Basic residues" evidence="1">
    <location>
        <begin position="388"/>
        <end position="399"/>
    </location>
</feature>